<gene>
    <name evidence="2" type="ORF">V7S98_04335</name>
</gene>
<proteinExistence type="predicted"/>
<organism evidence="2 3">
    <name type="scientific">Pseudomonas farsensis</name>
    <dbReference type="NCBI Taxonomy" id="2745492"/>
    <lineage>
        <taxon>Bacteria</taxon>
        <taxon>Pseudomonadati</taxon>
        <taxon>Pseudomonadota</taxon>
        <taxon>Gammaproteobacteria</taxon>
        <taxon>Pseudomonadales</taxon>
        <taxon>Pseudomonadaceae</taxon>
        <taxon>Pseudomonas</taxon>
    </lineage>
</organism>
<accession>A0ABU8QP63</accession>
<dbReference type="Proteomes" id="UP001380290">
    <property type="component" value="Unassembled WGS sequence"/>
</dbReference>
<sequence length="409" mass="46215">MSVSLSEQIGAMALVDQLRHREMEIQEHLDLPQRRAEVAERIRTYYQNSGISFDDAQIEEGVHQFFSRRLMFEAPPLGRVQRLLVRLIMARRKLLSWAGAALLTALLSLGSFALMERRQNLMVEQNAHQLILDSRSLQNDIALQRQRLEQVRARLKAKPQALVADLAEKIELRLPKALPAPIELPASIDRDNRGPLKARISQAQAELNAARENVTSATRRLNRVDSVYASLDYQQQVLTRLDAMPLSAADRKLLLAWNTEASNNIAALRLKKANATLNALKDYLDYAARPLSIELVDRPGVKSGVERCYEAAGCSKNSTRGKSWYLVVEPLDATSKPARMPVTSVETGQTQWADLFAVRVSREEYLKVRQDKLDDGHISERMMGNKPANSLMPLFNQRTSSIPDMILEW</sequence>
<evidence type="ECO:0000313" key="3">
    <source>
        <dbReference type="Proteomes" id="UP001380290"/>
    </source>
</evidence>
<dbReference type="Pfam" id="PF19911">
    <property type="entry name" value="DUF6384"/>
    <property type="match status" value="2"/>
</dbReference>
<keyword evidence="1" id="KW-0472">Membrane</keyword>
<feature type="transmembrane region" description="Helical" evidence="1">
    <location>
        <begin position="94"/>
        <end position="115"/>
    </location>
</feature>
<comment type="caution">
    <text evidence="2">The sequence shown here is derived from an EMBL/GenBank/DDBJ whole genome shotgun (WGS) entry which is preliminary data.</text>
</comment>
<protein>
    <submittedName>
        <fullName evidence="2">DUF6384 family protein</fullName>
    </submittedName>
</protein>
<name>A0ABU8QP63_9PSED</name>
<reference evidence="2 3" key="1">
    <citation type="submission" date="2024-02" db="EMBL/GenBank/DDBJ databases">
        <title>Identification of pathogenicity and growth-promoting function of Pseudomonas putida variant.</title>
        <authorList>
            <person name="Sun J."/>
        </authorList>
    </citation>
    <scope>NUCLEOTIDE SEQUENCE [LARGE SCALE GENOMIC DNA]</scope>
    <source>
        <strain evidence="2 3">A03</strain>
    </source>
</reference>
<keyword evidence="1" id="KW-1133">Transmembrane helix</keyword>
<evidence type="ECO:0000313" key="2">
    <source>
        <dbReference type="EMBL" id="MEJ5862450.1"/>
    </source>
</evidence>
<dbReference type="EMBL" id="JBBHLC010000006">
    <property type="protein sequence ID" value="MEJ5862450.1"/>
    <property type="molecule type" value="Genomic_DNA"/>
</dbReference>
<keyword evidence="1" id="KW-0812">Transmembrane</keyword>
<dbReference type="RefSeq" id="WP_339598408.1">
    <property type="nucleotide sequence ID" value="NZ_JBBHLC010000006.1"/>
</dbReference>
<keyword evidence="3" id="KW-1185">Reference proteome</keyword>
<evidence type="ECO:0000256" key="1">
    <source>
        <dbReference type="SAM" id="Phobius"/>
    </source>
</evidence>
<dbReference type="InterPro" id="IPR045964">
    <property type="entry name" value="DUF6384"/>
</dbReference>